<keyword evidence="7" id="KW-1185">Reference proteome</keyword>
<proteinExistence type="predicted"/>
<feature type="transmembrane region" description="Helical" evidence="5">
    <location>
        <begin position="195"/>
        <end position="217"/>
    </location>
</feature>
<keyword evidence="3 5" id="KW-1133">Transmembrane helix</keyword>
<feature type="transmembrane region" description="Helical" evidence="5">
    <location>
        <begin position="123"/>
        <end position="144"/>
    </location>
</feature>
<dbReference type="Proteomes" id="UP001212152">
    <property type="component" value="Unassembled WGS sequence"/>
</dbReference>
<reference evidence="6" key="1">
    <citation type="submission" date="2020-05" db="EMBL/GenBank/DDBJ databases">
        <title>Phylogenomic resolution of chytrid fungi.</title>
        <authorList>
            <person name="Stajich J.E."/>
            <person name="Amses K."/>
            <person name="Simmons R."/>
            <person name="Seto K."/>
            <person name="Myers J."/>
            <person name="Bonds A."/>
            <person name="Quandt C.A."/>
            <person name="Barry K."/>
            <person name="Liu P."/>
            <person name="Grigoriev I."/>
            <person name="Longcore J.E."/>
            <person name="James T.Y."/>
        </authorList>
    </citation>
    <scope>NUCLEOTIDE SEQUENCE</scope>
    <source>
        <strain evidence="6">JEL0379</strain>
    </source>
</reference>
<feature type="transmembrane region" description="Helical" evidence="5">
    <location>
        <begin position="150"/>
        <end position="169"/>
    </location>
</feature>
<organism evidence="6 7">
    <name type="scientific">Geranomyces variabilis</name>
    <dbReference type="NCBI Taxonomy" id="109894"/>
    <lineage>
        <taxon>Eukaryota</taxon>
        <taxon>Fungi</taxon>
        <taxon>Fungi incertae sedis</taxon>
        <taxon>Chytridiomycota</taxon>
        <taxon>Chytridiomycota incertae sedis</taxon>
        <taxon>Chytridiomycetes</taxon>
        <taxon>Spizellomycetales</taxon>
        <taxon>Powellomycetaceae</taxon>
        <taxon>Geranomyces</taxon>
    </lineage>
</organism>
<sequence>MLLSGPTYPVRGIFFFATHPSLWLRVLCGLLLSLTFALAATVLLFVFALAPQANGLNAHLPAAWLGWIIAVICVLLEIFLASLLFVAICLPVLADELFDDVVALATGQPVTQKGSCARGCWHGVAYAGVWIVTLLVARILLLVITAPLHLVPGVGTVVFLFLNGYLGAWNNHLHWFDMRGCGFAEGRRFVRQNRMAYACTGAVMCMLELVPVAGILFQFTNIVGAALWAVDMESEGIGPGKIEHVPKAGVGVGAGERRTSDGTVAEA</sequence>
<name>A0AAD5TM35_9FUNG</name>
<dbReference type="InterPro" id="IPR052786">
    <property type="entry name" value="Spore_wall_assembly"/>
</dbReference>
<evidence type="ECO:0000313" key="7">
    <source>
        <dbReference type="Proteomes" id="UP001212152"/>
    </source>
</evidence>
<dbReference type="PANTHER" id="PTHR34292:SF2">
    <property type="entry name" value="OUTER SPORE WALL PROTEIN LDS1"/>
    <property type="match status" value="1"/>
</dbReference>
<dbReference type="EMBL" id="JADGJQ010000015">
    <property type="protein sequence ID" value="KAJ3180681.1"/>
    <property type="molecule type" value="Genomic_DNA"/>
</dbReference>
<feature type="transmembrane region" description="Helical" evidence="5">
    <location>
        <begin position="62"/>
        <end position="90"/>
    </location>
</feature>
<evidence type="ECO:0000256" key="4">
    <source>
        <dbReference type="ARBA" id="ARBA00023136"/>
    </source>
</evidence>
<dbReference type="PANTHER" id="PTHR34292">
    <property type="entry name" value="OUTER SPORE WALL PROTEIN LDS1"/>
    <property type="match status" value="1"/>
</dbReference>
<evidence type="ECO:0000256" key="3">
    <source>
        <dbReference type="ARBA" id="ARBA00022989"/>
    </source>
</evidence>
<dbReference type="AlphaFoldDB" id="A0AAD5TM35"/>
<keyword evidence="2 5" id="KW-0812">Transmembrane</keyword>
<evidence type="ECO:0000256" key="2">
    <source>
        <dbReference type="ARBA" id="ARBA00022692"/>
    </source>
</evidence>
<dbReference type="Pfam" id="PF07264">
    <property type="entry name" value="EI24"/>
    <property type="match status" value="1"/>
</dbReference>
<evidence type="ECO:0000313" key="6">
    <source>
        <dbReference type="EMBL" id="KAJ3180681.1"/>
    </source>
</evidence>
<feature type="transmembrane region" description="Helical" evidence="5">
    <location>
        <begin position="22"/>
        <end position="50"/>
    </location>
</feature>
<accession>A0AAD5TM35</accession>
<comment type="caution">
    <text evidence="6">The sequence shown here is derived from an EMBL/GenBank/DDBJ whole genome shotgun (WGS) entry which is preliminary data.</text>
</comment>
<dbReference type="InterPro" id="IPR059112">
    <property type="entry name" value="CysZ/EI24"/>
</dbReference>
<evidence type="ECO:0000256" key="1">
    <source>
        <dbReference type="ARBA" id="ARBA00004141"/>
    </source>
</evidence>
<evidence type="ECO:0000256" key="5">
    <source>
        <dbReference type="SAM" id="Phobius"/>
    </source>
</evidence>
<protein>
    <submittedName>
        <fullName evidence="6">Uncharacterized protein</fullName>
    </submittedName>
</protein>
<gene>
    <name evidence="6" type="ORF">HDU87_001794</name>
</gene>
<comment type="subcellular location">
    <subcellularLocation>
        <location evidence="1">Membrane</location>
        <topology evidence="1">Multi-pass membrane protein</topology>
    </subcellularLocation>
</comment>
<keyword evidence="4 5" id="KW-0472">Membrane</keyword>